<evidence type="ECO:0000256" key="1">
    <source>
        <dbReference type="SAM" id="Phobius"/>
    </source>
</evidence>
<dbReference type="RefSeq" id="WP_177145056.1">
    <property type="nucleotide sequence ID" value="NZ_JACAPU010000026.1"/>
</dbReference>
<sequence length="230" mass="24328">MKTQSRGFGLIELMIALTLGLVVIAGITQIFVAAKSTYTSQTASAGMQEDARFVLSKMLQEIRMVGMIGCVGTVADSSASKTYTTAMANPITWDSTNNILTLVTADVGANGIGQNWTVLSDCLVLSTANDGVVAPAAGQIAIPLRQVAYTFKTNQIYLGAQALINNVNAFSVLFGMAKTPLDTVASSYSATPSNPALIRSVRLTLTLQDPTSKVRNQTFSVAAAVRNRLR</sequence>
<proteinExistence type="predicted"/>
<accession>A0A7Y7WGZ7</accession>
<protein>
    <submittedName>
        <fullName evidence="2">Prepilin-type N-terminal cleavage/methylation domain-containing protein</fullName>
    </submittedName>
</protein>
<evidence type="ECO:0000313" key="3">
    <source>
        <dbReference type="Proteomes" id="UP000582981"/>
    </source>
</evidence>
<keyword evidence="1" id="KW-1133">Transmembrane helix</keyword>
<keyword evidence="1" id="KW-0812">Transmembrane</keyword>
<organism evidence="2 3">
    <name type="scientific">Pseudomonas gingeri</name>
    <dbReference type="NCBI Taxonomy" id="117681"/>
    <lineage>
        <taxon>Bacteria</taxon>
        <taxon>Pseudomonadati</taxon>
        <taxon>Pseudomonadota</taxon>
        <taxon>Gammaproteobacteria</taxon>
        <taxon>Pseudomonadales</taxon>
        <taxon>Pseudomonadaceae</taxon>
        <taxon>Pseudomonas</taxon>
    </lineage>
</organism>
<dbReference type="AlphaFoldDB" id="A0A7Y7WGZ7"/>
<name>A0A7Y7WGZ7_9PSED</name>
<evidence type="ECO:0000313" key="2">
    <source>
        <dbReference type="EMBL" id="NWB49252.1"/>
    </source>
</evidence>
<dbReference type="InterPro" id="IPR012902">
    <property type="entry name" value="N_methyl_site"/>
</dbReference>
<dbReference type="EMBL" id="JACAPU010000026">
    <property type="protein sequence ID" value="NWB49252.1"/>
    <property type="molecule type" value="Genomic_DNA"/>
</dbReference>
<dbReference type="Pfam" id="PF07963">
    <property type="entry name" value="N_methyl"/>
    <property type="match status" value="1"/>
</dbReference>
<keyword evidence="1" id="KW-0472">Membrane</keyword>
<dbReference type="NCBIfam" id="TIGR02532">
    <property type="entry name" value="IV_pilin_GFxxxE"/>
    <property type="match status" value="1"/>
</dbReference>
<feature type="transmembrane region" description="Helical" evidence="1">
    <location>
        <begin position="7"/>
        <end position="32"/>
    </location>
</feature>
<reference evidence="2 3" key="1">
    <citation type="submission" date="2020-04" db="EMBL/GenBank/DDBJ databases">
        <title>Molecular characterization of pseudomonads from Agaricus bisporus reveal novel blotch 2 pathogens in Western Europe.</title>
        <authorList>
            <person name="Taparia T."/>
            <person name="Krijger M."/>
            <person name="Haynes E."/>
            <person name="Elpinstone J.G."/>
            <person name="Noble R."/>
            <person name="Van Der Wolf J."/>
        </authorList>
    </citation>
    <scope>NUCLEOTIDE SEQUENCE [LARGE SCALE GENOMIC DNA]</scope>
    <source>
        <strain evidence="2 3">F1001</strain>
    </source>
</reference>
<dbReference type="Proteomes" id="UP000582981">
    <property type="component" value="Unassembled WGS sequence"/>
</dbReference>
<gene>
    <name evidence="2" type="ORF">HX829_22475</name>
</gene>
<comment type="caution">
    <text evidence="2">The sequence shown here is derived from an EMBL/GenBank/DDBJ whole genome shotgun (WGS) entry which is preliminary data.</text>
</comment>